<organism evidence="1 2">
    <name type="scientific">Clostridium facile</name>
    <dbReference type="NCBI Taxonomy" id="2763035"/>
    <lineage>
        <taxon>Bacteria</taxon>
        <taxon>Bacillati</taxon>
        <taxon>Bacillota</taxon>
        <taxon>Clostridia</taxon>
        <taxon>Eubacteriales</taxon>
        <taxon>Clostridiaceae</taxon>
        <taxon>Clostridium</taxon>
    </lineage>
</organism>
<keyword evidence="2" id="KW-1185">Reference proteome</keyword>
<accession>A0ABR7IT36</accession>
<reference evidence="1 2" key="1">
    <citation type="submission" date="2020-08" db="EMBL/GenBank/DDBJ databases">
        <title>Genome public.</title>
        <authorList>
            <person name="Liu C."/>
            <person name="Sun Q."/>
        </authorList>
    </citation>
    <scope>NUCLEOTIDE SEQUENCE [LARGE SCALE GENOMIC DNA]</scope>
    <source>
        <strain evidence="1 2">NSJ-27</strain>
    </source>
</reference>
<dbReference type="Proteomes" id="UP000649151">
    <property type="component" value="Unassembled WGS sequence"/>
</dbReference>
<proteinExistence type="predicted"/>
<name>A0ABR7IT36_9CLOT</name>
<comment type="caution">
    <text evidence="1">The sequence shown here is derived from an EMBL/GenBank/DDBJ whole genome shotgun (WGS) entry which is preliminary data.</text>
</comment>
<protein>
    <submittedName>
        <fullName evidence="1">Uncharacterized protein</fullName>
    </submittedName>
</protein>
<evidence type="ECO:0000313" key="1">
    <source>
        <dbReference type="EMBL" id="MBC5788290.1"/>
    </source>
</evidence>
<gene>
    <name evidence="1" type="ORF">H8Z77_09715</name>
</gene>
<evidence type="ECO:0000313" key="2">
    <source>
        <dbReference type="Proteomes" id="UP000649151"/>
    </source>
</evidence>
<dbReference type="EMBL" id="JACOQK010000001">
    <property type="protein sequence ID" value="MBC5788290.1"/>
    <property type="molecule type" value="Genomic_DNA"/>
</dbReference>
<sequence>MKNSFLQNFFENGVAKFENHAIIVTNITNKNKTDESDWLYFCHPREPAVAASRYGLVQTPLD</sequence>